<dbReference type="OrthoDB" id="2045234at2"/>
<gene>
    <name evidence="1" type="ORF">SAMN02745243_03851</name>
</gene>
<evidence type="ECO:0000313" key="1">
    <source>
        <dbReference type="EMBL" id="SHK84595.1"/>
    </source>
</evidence>
<accession>A0A1M6VTF2</accession>
<name>A0A1M6VTF2_9FIRM</name>
<sequence length="294" mass="34788">MIRFFVCKDIDTLINGKTKDITQTISDMNENSIKSSFLYSYSTFESIITEILRYYLIAFPEKMDKNFSIEKQELLSFSSTHDIILHSVNRYIRKYSCETLLEYLFFFRDILSIDITIDEKLTKIISKTRNTITHDDANSELLFMHLQQKTKPLNYHDIVAYMTYLINLSAKIQLKINSKYKKYTYEHLLRNIWSFSFSSPLLDFDKIWNFDNAGTLLIKDLKQVKRNISGISQSEHLFLAIFLQQYNNSLNDHLHSFSVLPALVSLDTNNKNKLIDIITFFEYYPLIFSRMKIK</sequence>
<dbReference type="AlphaFoldDB" id="A0A1M6VTF2"/>
<dbReference type="Proteomes" id="UP000184301">
    <property type="component" value="Unassembled WGS sequence"/>
</dbReference>
<dbReference type="STRING" id="1121950.SAMN02745243_03851"/>
<reference evidence="1 2" key="1">
    <citation type="submission" date="2016-11" db="EMBL/GenBank/DDBJ databases">
        <authorList>
            <person name="Jaros S."/>
            <person name="Januszkiewicz K."/>
            <person name="Wedrychowicz H."/>
        </authorList>
    </citation>
    <scope>NUCLEOTIDE SEQUENCE [LARGE SCALE GENOMIC DNA]</scope>
    <source>
        <strain evidence="1 2">DSM 15480</strain>
    </source>
</reference>
<dbReference type="EMBL" id="FQZY01000096">
    <property type="protein sequence ID" value="SHK84595.1"/>
    <property type="molecule type" value="Genomic_DNA"/>
</dbReference>
<dbReference type="RefSeq" id="WP_073113123.1">
    <property type="nucleotide sequence ID" value="NZ_FQZY01000096.1"/>
</dbReference>
<keyword evidence="2" id="KW-1185">Reference proteome</keyword>
<evidence type="ECO:0000313" key="2">
    <source>
        <dbReference type="Proteomes" id="UP000184301"/>
    </source>
</evidence>
<proteinExistence type="predicted"/>
<organism evidence="1 2">
    <name type="scientific">Hespellia stercorisuis DSM 15480</name>
    <dbReference type="NCBI Taxonomy" id="1121950"/>
    <lineage>
        <taxon>Bacteria</taxon>
        <taxon>Bacillati</taxon>
        <taxon>Bacillota</taxon>
        <taxon>Clostridia</taxon>
        <taxon>Lachnospirales</taxon>
        <taxon>Lachnospiraceae</taxon>
        <taxon>Hespellia</taxon>
    </lineage>
</organism>
<protein>
    <submittedName>
        <fullName evidence="1">Uncharacterized protein</fullName>
    </submittedName>
</protein>